<reference evidence="2 3" key="1">
    <citation type="journal article" date="2023" name="Genome Announc.">
        <title>Pan-Genome Analyses of the Genus Cohnella and Proposal of the Novel Species Cohnella silvisoli sp. nov., Isolated from Forest Soil.</title>
        <authorList>
            <person name="Wang C."/>
            <person name="Mao L."/>
            <person name="Bao G."/>
            <person name="Zhu H."/>
        </authorList>
    </citation>
    <scope>NUCLEOTIDE SEQUENCE [LARGE SCALE GENOMIC DNA]</scope>
    <source>
        <strain evidence="2 3">NL03-T5-1</strain>
    </source>
</reference>
<dbReference type="Proteomes" id="UP001493487">
    <property type="component" value="Unassembled WGS sequence"/>
</dbReference>
<evidence type="ECO:0000313" key="3">
    <source>
        <dbReference type="Proteomes" id="UP001493487"/>
    </source>
</evidence>
<dbReference type="RefSeq" id="WP_232189584.1">
    <property type="nucleotide sequence ID" value="NZ_JAIOAP010000021.1"/>
</dbReference>
<accession>A0ABV1L4C7</accession>
<feature type="compositionally biased region" description="Polar residues" evidence="1">
    <location>
        <begin position="783"/>
        <end position="803"/>
    </location>
</feature>
<feature type="compositionally biased region" description="Polar residues" evidence="1">
    <location>
        <begin position="825"/>
        <end position="856"/>
    </location>
</feature>
<feature type="compositionally biased region" description="Polar residues" evidence="1">
    <location>
        <begin position="442"/>
        <end position="451"/>
    </location>
</feature>
<comment type="caution">
    <text evidence="2">The sequence shown here is derived from an EMBL/GenBank/DDBJ whole genome shotgun (WGS) entry which is preliminary data.</text>
</comment>
<dbReference type="EMBL" id="JASKHM010000023">
    <property type="protein sequence ID" value="MEQ4486622.1"/>
    <property type="molecule type" value="Genomic_DNA"/>
</dbReference>
<feature type="region of interest" description="Disordered" evidence="1">
    <location>
        <begin position="400"/>
        <end position="480"/>
    </location>
</feature>
<evidence type="ECO:0000313" key="2">
    <source>
        <dbReference type="EMBL" id="MEQ4486622.1"/>
    </source>
</evidence>
<feature type="compositionally biased region" description="Polar residues" evidence="1">
    <location>
        <begin position="983"/>
        <end position="996"/>
    </location>
</feature>
<feature type="compositionally biased region" description="Polar residues" evidence="1">
    <location>
        <begin position="224"/>
        <end position="237"/>
    </location>
</feature>
<evidence type="ECO:0000256" key="1">
    <source>
        <dbReference type="SAM" id="MobiDB-lite"/>
    </source>
</evidence>
<name>A0ABV1L4C7_9BACL</name>
<proteinExistence type="predicted"/>
<feature type="compositionally biased region" description="Basic and acidic residues" evidence="1">
    <location>
        <begin position="204"/>
        <end position="223"/>
    </location>
</feature>
<sequence length="1258" mass="139427">MGRKKEWPRSAAGLKVPHDWFASVITGKYGPIRRGFKSGLPLIFRISSGEGRKAVRKPSPSSVHYHIHPSAQPAPIGKPVIQNRFMDRERIVERERLVEREKIVEREKLVEREKIIEREKIVEKRIVVVREVDRIIMDQRRLREQAISSTVHDRSDFGLSNHDRASIEAMSRDHFSNQSLKQPSAFPKAVFKNKTNRQPVPNRPETKQTIRSVSPDRVDHQSSEMDLSNQPQPQQHLSHAADELYVPTSAIEVNPIQEGTLNAVKLPFAESIGKRTAWPLTAKTNLSFRKPRKGFRTDLNRKRMLADPMVQKTKTNRALAQNRLKRTIPGYADVIFINRKVTTRRGMSPANVSNPTPANPNKPVNKEVSAGGEHYHVYRLSQASGPSRIVPSVDLISMQESQDARTKSMGVNPASVEDDKQPSGRSAIDSNPPRMTLRPISEQETSATTKWGSRKEQAEENLHPVQTEGNLHPMQTEGDHLPIRRDNQEHRWSTGENGAADWEETSEVYPENKARAFRADSNSILGFLKLRLSHRLPGNRTWQEQTVQLPSKGSTKVAARETSRPMAQEAHPSSDNVVIGRIVRGSGQVKSQMIPLLAQPIISSYQIAARLAERAGNLQNEFVLKRSQGLLNRKLPETSFKNRQTEINQMDTKGSELGHRYPSGLTSPMAEAVSSSTGTPVGGTTELTSKVRGAAANSTPLPIVLRRMAARTLSAPIVIQQSGITRLLPKKLDTLKKSDVISALVQARIRRVGAATTPASAPVTHHRPEVPSTPIPVSKNHGDSPSQPVTATLRRSVSSTLPVPTTLRRMVAASEPLSKMAHPADSSTTPSLRQPNGSLTQLPTGNRTAQPTSSLPMTVRRFISSQAQVLTINRTIIESPTRTPTTFRWITAPAQMPKTNRRIIESPTHTPTTLRRVTAPAQMPKTNRRISEKPIPIPTTFRRIKESPPSMPKTLRKIAASPTLASTTLSRMAEASTPVAGPNGQTITSSEDNPASNVQRSEILPSTMSAVARVFSPLQLVSATMRRIGTRPDELSRRAEFSQTRFERSQHNSGKSPLVATSGLRAGALSPLVQAPATRTDRMPKQNVAEMSRFLSPLTPRRRSPIGNQSQPLLSTIETTQRMQTGLPNQTAHSAQATTILQPMTELSQRSLLLSHTNSHAAELRRRSSSSDSLSENATEGQSPAVLLELRRNTREPVPTEQEPAARATTTEAAPSINLEQLQKVISELPQLHPDQIADQVYKSLMKRMKFEQRLRGY</sequence>
<organism evidence="2 3">
    <name type="scientific">Cohnella silvisoli</name>
    <dbReference type="NCBI Taxonomy" id="2873699"/>
    <lineage>
        <taxon>Bacteria</taxon>
        <taxon>Bacillati</taxon>
        <taxon>Bacillota</taxon>
        <taxon>Bacilli</taxon>
        <taxon>Bacillales</taxon>
        <taxon>Paenibacillaceae</taxon>
        <taxon>Cohnella</taxon>
    </lineage>
</organism>
<feature type="region of interest" description="Disordered" evidence="1">
    <location>
        <begin position="173"/>
        <end position="237"/>
    </location>
</feature>
<keyword evidence="3" id="KW-1185">Reference proteome</keyword>
<feature type="region of interest" description="Disordered" evidence="1">
    <location>
        <begin position="976"/>
        <end position="996"/>
    </location>
</feature>
<gene>
    <name evidence="2" type="ORF">QJS35_30030</name>
</gene>
<protein>
    <submittedName>
        <fullName evidence="2">Uncharacterized protein</fullName>
    </submittedName>
</protein>
<feature type="region of interest" description="Disordered" evidence="1">
    <location>
        <begin position="754"/>
        <end position="856"/>
    </location>
</feature>
<feature type="compositionally biased region" description="Basic and acidic residues" evidence="1">
    <location>
        <begin position="453"/>
        <end position="462"/>
    </location>
</feature>
<feature type="region of interest" description="Disordered" evidence="1">
    <location>
        <begin position="1158"/>
        <end position="1187"/>
    </location>
</feature>